<feature type="compositionally biased region" description="Acidic residues" evidence="1">
    <location>
        <begin position="184"/>
        <end position="205"/>
    </location>
</feature>
<evidence type="ECO:0000313" key="2">
    <source>
        <dbReference type="EMBL" id="KAJ7189958.1"/>
    </source>
</evidence>
<organism evidence="2 3">
    <name type="scientific">Mycena pura</name>
    <dbReference type="NCBI Taxonomy" id="153505"/>
    <lineage>
        <taxon>Eukaryota</taxon>
        <taxon>Fungi</taxon>
        <taxon>Dikarya</taxon>
        <taxon>Basidiomycota</taxon>
        <taxon>Agaricomycotina</taxon>
        <taxon>Agaricomycetes</taxon>
        <taxon>Agaricomycetidae</taxon>
        <taxon>Agaricales</taxon>
        <taxon>Marasmiineae</taxon>
        <taxon>Mycenaceae</taxon>
        <taxon>Mycena</taxon>
    </lineage>
</organism>
<evidence type="ECO:0000256" key="1">
    <source>
        <dbReference type="SAM" id="MobiDB-lite"/>
    </source>
</evidence>
<gene>
    <name evidence="2" type="ORF">GGX14DRAFT_580260</name>
</gene>
<dbReference type="AlphaFoldDB" id="A0AAD6XXT4"/>
<feature type="region of interest" description="Disordered" evidence="1">
    <location>
        <begin position="1"/>
        <end position="36"/>
    </location>
</feature>
<accession>A0AAD6XXT4</accession>
<feature type="compositionally biased region" description="Acidic residues" evidence="1">
    <location>
        <begin position="122"/>
        <end position="131"/>
    </location>
</feature>
<evidence type="ECO:0000313" key="3">
    <source>
        <dbReference type="Proteomes" id="UP001219525"/>
    </source>
</evidence>
<proteinExistence type="predicted"/>
<protein>
    <submittedName>
        <fullName evidence="2">Uncharacterized protein</fullName>
    </submittedName>
</protein>
<feature type="region of interest" description="Disordered" evidence="1">
    <location>
        <begin position="122"/>
        <end position="148"/>
    </location>
</feature>
<comment type="caution">
    <text evidence="2">The sequence shown here is derived from an EMBL/GenBank/DDBJ whole genome shotgun (WGS) entry which is preliminary data.</text>
</comment>
<dbReference type="EMBL" id="JARJCW010000161">
    <property type="protein sequence ID" value="KAJ7189958.1"/>
    <property type="molecule type" value="Genomic_DNA"/>
</dbReference>
<name>A0AAD6XXT4_9AGAR</name>
<feature type="region of interest" description="Disordered" evidence="1">
    <location>
        <begin position="182"/>
        <end position="205"/>
    </location>
</feature>
<dbReference type="Proteomes" id="UP001219525">
    <property type="component" value="Unassembled WGS sequence"/>
</dbReference>
<sequence>MGPPRRRSTRSACPGSVDRRRGWSADPLPPDPGNAVINDVTQVRAQIKEDHKRNGLVKPRAARKVHAGVEKLLSVPHYADLLGDQNDEDENERGRLLVQDQGGWRAEHARWIGLRCEEEEALAEADPDEAELPARVTPAESRRLPAPKPVQMTLKHLFGCETHQELRRVAEEQENMALLALYAQDDEDQPDDGAIEIDDAEAYAP</sequence>
<keyword evidence="3" id="KW-1185">Reference proteome</keyword>
<reference evidence="2" key="1">
    <citation type="submission" date="2023-03" db="EMBL/GenBank/DDBJ databases">
        <title>Massive genome expansion in bonnet fungi (Mycena s.s.) driven by repeated elements and novel gene families across ecological guilds.</title>
        <authorList>
            <consortium name="Lawrence Berkeley National Laboratory"/>
            <person name="Harder C.B."/>
            <person name="Miyauchi S."/>
            <person name="Viragh M."/>
            <person name="Kuo A."/>
            <person name="Thoen E."/>
            <person name="Andreopoulos B."/>
            <person name="Lu D."/>
            <person name="Skrede I."/>
            <person name="Drula E."/>
            <person name="Henrissat B."/>
            <person name="Morin E."/>
            <person name="Kohler A."/>
            <person name="Barry K."/>
            <person name="LaButti K."/>
            <person name="Morin E."/>
            <person name="Salamov A."/>
            <person name="Lipzen A."/>
            <person name="Mereny Z."/>
            <person name="Hegedus B."/>
            <person name="Baldrian P."/>
            <person name="Stursova M."/>
            <person name="Weitz H."/>
            <person name="Taylor A."/>
            <person name="Grigoriev I.V."/>
            <person name="Nagy L.G."/>
            <person name="Martin F."/>
            <person name="Kauserud H."/>
        </authorList>
    </citation>
    <scope>NUCLEOTIDE SEQUENCE</scope>
    <source>
        <strain evidence="2">9144</strain>
    </source>
</reference>